<dbReference type="EMBL" id="MK995179">
    <property type="protein sequence ID" value="QKJ81784.1"/>
    <property type="molecule type" value="Genomic_DNA"/>
</dbReference>
<accession>A0A6M8U4N7</accession>
<evidence type="ECO:0000256" key="1">
    <source>
        <dbReference type="ARBA" id="ARBA00004141"/>
    </source>
</evidence>
<sequence>MNIINSVVVFGLYYGFLTTTSVGPSYLFLI</sequence>
<organism evidence="3">
    <name type="scientific">Tristicha trifaria</name>
    <dbReference type="NCBI Taxonomy" id="51607"/>
    <lineage>
        <taxon>Eukaryota</taxon>
        <taxon>Viridiplantae</taxon>
        <taxon>Streptophyta</taxon>
        <taxon>Embryophyta</taxon>
        <taxon>Tracheophyta</taxon>
        <taxon>Spermatophyta</taxon>
        <taxon>Magnoliopsida</taxon>
        <taxon>eudicotyledons</taxon>
        <taxon>Gunneridae</taxon>
        <taxon>Pentapetalae</taxon>
        <taxon>rosids</taxon>
        <taxon>fabids</taxon>
        <taxon>Malpighiales</taxon>
        <taxon>Podostemaceae</taxon>
        <taxon>Tristichoideae</taxon>
        <taxon>Tristicha</taxon>
    </lineage>
</organism>
<gene>
    <name evidence="3" type="primary">ycf1</name>
</gene>
<dbReference type="RefSeq" id="YP_009869843.1">
    <property type="nucleotide sequence ID" value="NC_049109.1"/>
</dbReference>
<keyword evidence="2" id="KW-0472">Membrane</keyword>
<feature type="transmembrane region" description="Helical" evidence="2">
    <location>
        <begin position="6"/>
        <end position="29"/>
    </location>
</feature>
<evidence type="ECO:0000256" key="2">
    <source>
        <dbReference type="SAM" id="Phobius"/>
    </source>
</evidence>
<evidence type="ECO:0000313" key="3">
    <source>
        <dbReference type="EMBL" id="QKJ81784.1"/>
    </source>
</evidence>
<dbReference type="Pfam" id="PF05758">
    <property type="entry name" value="Ycf1"/>
    <property type="match status" value="1"/>
</dbReference>
<comment type="subcellular location">
    <subcellularLocation>
        <location evidence="1">Membrane</location>
        <topology evidence="1">Multi-pass membrane protein</topology>
    </subcellularLocation>
</comment>
<dbReference type="InterPro" id="IPR008896">
    <property type="entry name" value="TIC214"/>
</dbReference>
<proteinExistence type="predicted"/>
<name>A0A6M8U4N7_9ROSI</name>
<evidence type="ECO:0008006" key="4">
    <source>
        <dbReference type="Google" id="ProtNLM"/>
    </source>
</evidence>
<dbReference type="AlphaFoldDB" id="A0A6M8U4N7"/>
<dbReference type="GO" id="GO:0016020">
    <property type="term" value="C:membrane"/>
    <property type="evidence" value="ECO:0007669"/>
    <property type="project" value="UniProtKB-SubCell"/>
</dbReference>
<keyword evidence="2" id="KW-0812">Transmembrane</keyword>
<geneLocation type="plastid" evidence="3"/>
<reference evidence="3" key="1">
    <citation type="journal article" date="2020" name="Sci. Rep.">
        <title>Plastome Structural Conservation and Evolution in the Clusioid Clade of Malpighiales.</title>
        <authorList>
            <person name="Jin D.-M."/>
            <person name="Jin J.-J."/>
            <person name="Yi T.-S."/>
        </authorList>
    </citation>
    <scope>NUCLEOTIDE SEQUENCE</scope>
</reference>
<dbReference type="GeneID" id="55762262"/>
<protein>
    <recommendedName>
        <fullName evidence="4">Translocon at the inner envelope membrane of chloroplasts 214</fullName>
    </recommendedName>
</protein>
<keyword evidence="3" id="KW-0934">Plastid</keyword>
<keyword evidence="2" id="KW-1133">Transmembrane helix</keyword>